<proteinExistence type="inferred from homology"/>
<protein>
    <recommendedName>
        <fullName evidence="4">phosphoserine phosphatase</fullName>
        <ecNumber evidence="4">3.1.3.3</ecNumber>
    </recommendedName>
    <alternativeName>
        <fullName evidence="10">O-phosphoserine phosphohydrolase</fullName>
    </alternativeName>
</protein>
<evidence type="ECO:0000256" key="5">
    <source>
        <dbReference type="ARBA" id="ARBA00022605"/>
    </source>
</evidence>
<feature type="active site" description="Nucleophile" evidence="11">
    <location>
        <position position="224"/>
    </location>
</feature>
<dbReference type="InterPro" id="IPR001763">
    <property type="entry name" value="Rhodanese-like_dom"/>
</dbReference>
<dbReference type="Gene3D" id="3.30.70.260">
    <property type="match status" value="1"/>
</dbReference>
<organism evidence="13">
    <name type="scientific">Compsopogon caeruleus</name>
    <dbReference type="NCBI Taxonomy" id="31354"/>
    <lineage>
        <taxon>Eukaryota</taxon>
        <taxon>Rhodophyta</taxon>
        <taxon>Compsopogonophyceae</taxon>
        <taxon>Compsopogonales</taxon>
        <taxon>Compsopogonaceae</taxon>
        <taxon>Compsopogon</taxon>
    </lineage>
</organism>
<dbReference type="GO" id="GO:0006564">
    <property type="term" value="P:L-serine biosynthetic process"/>
    <property type="evidence" value="ECO:0007669"/>
    <property type="project" value="UniProtKB-KW"/>
</dbReference>
<sequence length="438" mass="48705">MLIRPPSRPPSLSSFGSELSLRNKEHVVITFTGDDRVGITMSVTTAVARCRAEIMNMQQIVAHGRLTLALEVRIGLGPDGQRIFREMLKLARKMDLRVEFDMQDPVEDDNDSVEDTASTASSIRYASELYVVTLLGTEPISVDFLSEIGSVLEKRDMWVTLVQTLSESSLRCVELTVSTEERYSKESIDQLRRDLYLLGMERFIDVAFQAESILRRGKRLVVMDMDSTLIQQEVIDEIAKHAGVHEQVKEITHRAMGGSMDFNQSLEARVRLLKGAHASVFDKVIENLIYTDGADRLCRSLKKLGYRLAVISGGFTAITDHVRRVLNLDYHFANTLEVDSTGCFTGRTVGPVVNAQRKADLLRAIAQQERIDSLSQVIAIGDGANDLPMLGIAGLGVAFNAKPAVQEAARFRLNQKNLDSVLYLLGLSEADQMELSSR</sequence>
<evidence type="ECO:0000256" key="2">
    <source>
        <dbReference type="ARBA" id="ARBA00005135"/>
    </source>
</evidence>
<evidence type="ECO:0000256" key="8">
    <source>
        <dbReference type="ARBA" id="ARBA00022842"/>
    </source>
</evidence>
<evidence type="ECO:0000256" key="10">
    <source>
        <dbReference type="ARBA" id="ARBA00031693"/>
    </source>
</evidence>
<evidence type="ECO:0000256" key="9">
    <source>
        <dbReference type="ARBA" id="ARBA00023299"/>
    </source>
</evidence>
<dbReference type="AlphaFoldDB" id="A0A7S1TBH6"/>
<dbReference type="NCBIfam" id="TIGR00338">
    <property type="entry name" value="serB"/>
    <property type="match status" value="1"/>
</dbReference>
<keyword evidence="7" id="KW-0378">Hydrolase</keyword>
<dbReference type="UniPathway" id="UPA00135">
    <property type="reaction ID" value="UER00198"/>
</dbReference>
<dbReference type="SFLD" id="SFLDG01137">
    <property type="entry name" value="C1.6.1:_Phosphoserine_Phosphat"/>
    <property type="match status" value="1"/>
</dbReference>
<evidence type="ECO:0000256" key="1">
    <source>
        <dbReference type="ARBA" id="ARBA00001946"/>
    </source>
</evidence>
<evidence type="ECO:0000256" key="4">
    <source>
        <dbReference type="ARBA" id="ARBA00012640"/>
    </source>
</evidence>
<comment type="similarity">
    <text evidence="3">Belongs to the HAD-like hydrolase superfamily. SerB family.</text>
</comment>
<dbReference type="SUPFAM" id="SSF56784">
    <property type="entry name" value="HAD-like"/>
    <property type="match status" value="1"/>
</dbReference>
<dbReference type="InterPro" id="IPR036412">
    <property type="entry name" value="HAD-like_sf"/>
</dbReference>
<evidence type="ECO:0000256" key="7">
    <source>
        <dbReference type="ARBA" id="ARBA00022801"/>
    </source>
</evidence>
<dbReference type="PANTHER" id="PTHR43344">
    <property type="entry name" value="PHOSPHOSERINE PHOSPHATASE"/>
    <property type="match status" value="1"/>
</dbReference>
<keyword evidence="9" id="KW-0718">Serine biosynthesis</keyword>
<comment type="cofactor">
    <cofactor evidence="1">
        <name>Mg(2+)</name>
        <dbReference type="ChEBI" id="CHEBI:18420"/>
    </cofactor>
</comment>
<dbReference type="EC" id="3.1.3.3" evidence="4"/>
<dbReference type="SFLD" id="SFLDS00003">
    <property type="entry name" value="Haloacid_Dehalogenase"/>
    <property type="match status" value="1"/>
</dbReference>
<dbReference type="SUPFAM" id="SSF55021">
    <property type="entry name" value="ACT-like"/>
    <property type="match status" value="1"/>
</dbReference>
<keyword evidence="8" id="KW-0460">Magnesium</keyword>
<dbReference type="GO" id="GO:0005737">
    <property type="term" value="C:cytoplasm"/>
    <property type="evidence" value="ECO:0007669"/>
    <property type="project" value="TreeGrafter"/>
</dbReference>
<dbReference type="GO" id="GO:0036424">
    <property type="term" value="F:L-phosphoserine phosphatase activity"/>
    <property type="evidence" value="ECO:0007669"/>
    <property type="project" value="InterPro"/>
</dbReference>
<dbReference type="SFLD" id="SFLDG01136">
    <property type="entry name" value="C1.6:_Phosphoserine_Phosphatas"/>
    <property type="match status" value="1"/>
</dbReference>
<dbReference type="PANTHER" id="PTHR43344:SF2">
    <property type="entry name" value="PHOSPHOSERINE PHOSPHATASE"/>
    <property type="match status" value="1"/>
</dbReference>
<dbReference type="InterPro" id="IPR023214">
    <property type="entry name" value="HAD_sf"/>
</dbReference>
<gene>
    <name evidence="13" type="ORF">CCAE0312_LOCUS3829</name>
</gene>
<dbReference type="Gene3D" id="3.40.50.1000">
    <property type="entry name" value="HAD superfamily/HAD-like"/>
    <property type="match status" value="1"/>
</dbReference>
<dbReference type="PROSITE" id="PS50206">
    <property type="entry name" value="RHODANESE_3"/>
    <property type="match status" value="1"/>
</dbReference>
<evidence type="ECO:0000256" key="6">
    <source>
        <dbReference type="ARBA" id="ARBA00022723"/>
    </source>
</evidence>
<dbReference type="EMBL" id="HBGH01007179">
    <property type="protein sequence ID" value="CAD9231748.1"/>
    <property type="molecule type" value="Transcribed_RNA"/>
</dbReference>
<dbReference type="InterPro" id="IPR045865">
    <property type="entry name" value="ACT-like_dom_sf"/>
</dbReference>
<name>A0A7S1TBH6_9RHOD</name>
<dbReference type="SFLD" id="SFLDF00029">
    <property type="entry name" value="phosphoserine_phosphatase"/>
    <property type="match status" value="1"/>
</dbReference>
<evidence type="ECO:0000256" key="11">
    <source>
        <dbReference type="PIRSR" id="PIRSR604469-1"/>
    </source>
</evidence>
<dbReference type="Pfam" id="PF00702">
    <property type="entry name" value="Hydrolase"/>
    <property type="match status" value="1"/>
</dbReference>
<keyword evidence="6" id="KW-0479">Metal-binding</keyword>
<dbReference type="InterPro" id="IPR050582">
    <property type="entry name" value="HAD-like_SerB"/>
</dbReference>
<evidence type="ECO:0000259" key="12">
    <source>
        <dbReference type="PROSITE" id="PS50206"/>
    </source>
</evidence>
<dbReference type="NCBIfam" id="TIGR01488">
    <property type="entry name" value="HAD-SF-IB"/>
    <property type="match status" value="1"/>
</dbReference>
<feature type="active site" description="Proton donor" evidence="11">
    <location>
        <position position="226"/>
    </location>
</feature>
<keyword evidence="5" id="KW-0028">Amino-acid biosynthesis</keyword>
<comment type="pathway">
    <text evidence="2">Amino-acid biosynthesis; L-serine biosynthesis; L-serine from 3-phospho-D-glycerate: step 3/3.</text>
</comment>
<dbReference type="CDD" id="cd07500">
    <property type="entry name" value="HAD_PSP"/>
    <property type="match status" value="1"/>
</dbReference>
<reference evidence="13" key="1">
    <citation type="submission" date="2021-01" db="EMBL/GenBank/DDBJ databases">
        <authorList>
            <person name="Corre E."/>
            <person name="Pelletier E."/>
            <person name="Niang G."/>
            <person name="Scheremetjew M."/>
            <person name="Finn R."/>
            <person name="Kale V."/>
            <person name="Holt S."/>
            <person name="Cochrane G."/>
            <person name="Meng A."/>
            <person name="Brown T."/>
            <person name="Cohen L."/>
        </authorList>
    </citation>
    <scope>NUCLEOTIDE SEQUENCE</scope>
    <source>
        <strain evidence="13">SAG 36.94</strain>
    </source>
</reference>
<dbReference type="InterPro" id="IPR004469">
    <property type="entry name" value="PSP"/>
</dbReference>
<evidence type="ECO:0000256" key="3">
    <source>
        <dbReference type="ARBA" id="ARBA00009184"/>
    </source>
</evidence>
<feature type="domain" description="Rhodanese" evidence="12">
    <location>
        <begin position="294"/>
        <end position="327"/>
    </location>
</feature>
<accession>A0A7S1TBH6</accession>
<dbReference type="Pfam" id="PF13740">
    <property type="entry name" value="ACT_6"/>
    <property type="match status" value="1"/>
</dbReference>
<dbReference type="GO" id="GO:0000287">
    <property type="term" value="F:magnesium ion binding"/>
    <property type="evidence" value="ECO:0007669"/>
    <property type="project" value="TreeGrafter"/>
</dbReference>
<evidence type="ECO:0000313" key="13">
    <source>
        <dbReference type="EMBL" id="CAD9231748.1"/>
    </source>
</evidence>